<feature type="region of interest" description="Disordered" evidence="2">
    <location>
        <begin position="360"/>
        <end position="414"/>
    </location>
</feature>
<feature type="region of interest" description="Disordered" evidence="2">
    <location>
        <begin position="200"/>
        <end position="221"/>
    </location>
</feature>
<dbReference type="OrthoDB" id="117242at2759"/>
<name>A0A9W6XY79_9STRA</name>
<keyword evidence="1" id="KW-0175">Coiled coil</keyword>
<evidence type="ECO:0000256" key="1">
    <source>
        <dbReference type="SAM" id="Coils"/>
    </source>
</evidence>
<comment type="caution">
    <text evidence="4">The sequence shown here is derived from an EMBL/GenBank/DDBJ whole genome shotgun (WGS) entry which is preliminary data.</text>
</comment>
<sequence>MELGNLAKALKITNFKGLDDTMPVTMWLRTVRTEVRRQAVTLGVQWRDGQRYHEVAANLEGEAQRWFATVMETVARSDESIGTLANMLRAKYMTRRTTPEVVDLLGARRQMRGERLLEFAQSLREIAEQGDISEDWLVSAFLKGMSSNEGATHVRGHRPSTLDEAVNLAIPHVGGYGEGYGVGLETAMAIWDKREAREGRGPLATATEAQEQEQLGLGGNMGSGVSRYGASWGTAIPPGYQLVPAGGKPGDPKVQTTGESEPRGKRVHGGQASSQQGEQGAREQARTFKVEGAQGSDAAGRQLGPPAPLRTREERLRNQEAYNARRTGQTPFVPRPGTTCFYCGYPGHFVRNRELKEEDLAASDTAQNQEERPAGNGQRAGQGGGVAGEQGGGSTDGQDGSVGVGRDVDAAPGQDDGAMAAAQVVQADGSAKVRAVASYQGVTPGLDEASVCDEVKAQLAEWRKQAEADGHRQRNGQVTDDETQVAAIDQAVLAEQRRRDEVAAKALRAKATELRAAAAAADEEARQLLKRRKRQERMRVRRARRGDQEETVVPSLDEEQGVKTVDTDAVERTMPTARGPMSEIDFTACEMKWWDDDNKKVVPFSCSSEEPGGKKAIRVRMVRTAKVTANTYQCVELAVAAREGTTGLFVPAQRVEPHLMLAPTLTTVKDGKVVIPVMNLVGSKAKLPAREALGTWAPTTEDMEVMELAGDLTRDGVMPWLRELRGEKKPLSNEGDLDVGDMSSEGKELLMTLLRHYPTLLEPRERCPPATTRGVEHEIHTGMEAPIKVRPRRHAQQEHETIDGHVEEMLKDGVIEESHGAWGFPVVLVKKKDGSVRFCIDYRMLNSITKRDVYPLPRIDDTFDLLHGARRFTSLDLHSGYW</sequence>
<dbReference type="Gene3D" id="3.10.10.10">
    <property type="entry name" value="HIV Type 1 Reverse Transcriptase, subunit A, domain 1"/>
    <property type="match status" value="1"/>
</dbReference>
<gene>
    <name evidence="4" type="ORF">Pfra01_001819600</name>
</gene>
<feature type="region of interest" description="Disordered" evidence="2">
    <location>
        <begin position="239"/>
        <end position="313"/>
    </location>
</feature>
<evidence type="ECO:0000259" key="3">
    <source>
        <dbReference type="Pfam" id="PF19259"/>
    </source>
</evidence>
<dbReference type="InterPro" id="IPR043502">
    <property type="entry name" value="DNA/RNA_pol_sf"/>
</dbReference>
<dbReference type="Gene3D" id="3.30.70.270">
    <property type="match status" value="1"/>
</dbReference>
<dbReference type="PANTHER" id="PTHR24559:SF444">
    <property type="entry name" value="REVERSE TRANSCRIPTASE DOMAIN-CONTAINING PROTEIN"/>
    <property type="match status" value="1"/>
</dbReference>
<dbReference type="Proteomes" id="UP001165121">
    <property type="component" value="Unassembled WGS sequence"/>
</dbReference>
<evidence type="ECO:0000313" key="5">
    <source>
        <dbReference type="Proteomes" id="UP001165121"/>
    </source>
</evidence>
<accession>A0A9W6XY79</accession>
<feature type="coiled-coil region" evidence="1">
    <location>
        <begin position="504"/>
        <end position="538"/>
    </location>
</feature>
<reference evidence="4" key="1">
    <citation type="submission" date="2023-04" db="EMBL/GenBank/DDBJ databases">
        <title>Phytophthora fragariaefolia NBRC 109709.</title>
        <authorList>
            <person name="Ichikawa N."/>
            <person name="Sato H."/>
            <person name="Tonouchi N."/>
        </authorList>
    </citation>
    <scope>NUCLEOTIDE SEQUENCE</scope>
    <source>
        <strain evidence="4">NBRC 109709</strain>
    </source>
</reference>
<evidence type="ECO:0000256" key="2">
    <source>
        <dbReference type="SAM" id="MobiDB-lite"/>
    </source>
</evidence>
<protein>
    <submittedName>
        <fullName evidence="4">Unnamed protein product</fullName>
    </submittedName>
</protein>
<dbReference type="EMBL" id="BSXT01002205">
    <property type="protein sequence ID" value="GMF47793.1"/>
    <property type="molecule type" value="Genomic_DNA"/>
</dbReference>
<dbReference type="InterPro" id="IPR043128">
    <property type="entry name" value="Rev_trsase/Diguanyl_cyclase"/>
</dbReference>
<dbReference type="InterPro" id="IPR045358">
    <property type="entry name" value="Ty3_capsid"/>
</dbReference>
<evidence type="ECO:0000313" key="4">
    <source>
        <dbReference type="EMBL" id="GMF47793.1"/>
    </source>
</evidence>
<keyword evidence="5" id="KW-1185">Reference proteome</keyword>
<feature type="domain" description="Ty3 transposon capsid-like protein" evidence="3">
    <location>
        <begin position="11"/>
        <end position="173"/>
    </location>
</feature>
<dbReference type="PANTHER" id="PTHR24559">
    <property type="entry name" value="TRANSPOSON TY3-I GAG-POL POLYPROTEIN"/>
    <property type="match status" value="1"/>
</dbReference>
<organism evidence="4 5">
    <name type="scientific">Phytophthora fragariaefolia</name>
    <dbReference type="NCBI Taxonomy" id="1490495"/>
    <lineage>
        <taxon>Eukaryota</taxon>
        <taxon>Sar</taxon>
        <taxon>Stramenopiles</taxon>
        <taxon>Oomycota</taxon>
        <taxon>Peronosporomycetes</taxon>
        <taxon>Peronosporales</taxon>
        <taxon>Peronosporaceae</taxon>
        <taxon>Phytophthora</taxon>
    </lineage>
</organism>
<proteinExistence type="predicted"/>
<dbReference type="AlphaFoldDB" id="A0A9W6XY79"/>
<dbReference type="CDD" id="cd01647">
    <property type="entry name" value="RT_LTR"/>
    <property type="match status" value="1"/>
</dbReference>
<dbReference type="Pfam" id="PF19259">
    <property type="entry name" value="Ty3_capsid"/>
    <property type="match status" value="1"/>
</dbReference>
<dbReference type="InterPro" id="IPR053134">
    <property type="entry name" value="RNA-dir_DNA_polymerase"/>
</dbReference>
<feature type="compositionally biased region" description="Basic and acidic residues" evidence="2">
    <location>
        <begin position="280"/>
        <end position="289"/>
    </location>
</feature>
<feature type="compositionally biased region" description="Gly residues" evidence="2">
    <location>
        <begin position="378"/>
        <end position="403"/>
    </location>
</feature>
<feature type="compositionally biased region" description="Low complexity" evidence="2">
    <location>
        <begin position="269"/>
        <end position="279"/>
    </location>
</feature>
<dbReference type="SUPFAM" id="SSF56672">
    <property type="entry name" value="DNA/RNA polymerases"/>
    <property type="match status" value="1"/>
</dbReference>